<dbReference type="EMBL" id="CYSB01000039">
    <property type="protein sequence ID" value="CUH69383.1"/>
    <property type="molecule type" value="Genomic_DNA"/>
</dbReference>
<dbReference type="InterPro" id="IPR011032">
    <property type="entry name" value="GroES-like_sf"/>
</dbReference>
<accession>A0A0P1GI58</accession>
<dbReference type="InterPro" id="IPR036291">
    <property type="entry name" value="NAD(P)-bd_dom_sf"/>
</dbReference>
<feature type="region of interest" description="Disordered" evidence="2">
    <location>
        <begin position="41"/>
        <end position="60"/>
    </location>
</feature>
<dbReference type="SUPFAM" id="SSF50129">
    <property type="entry name" value="GroES-like"/>
    <property type="match status" value="1"/>
</dbReference>
<dbReference type="OrthoDB" id="7355832at2"/>
<keyword evidence="5" id="KW-0560">Oxidoreductase</keyword>
<evidence type="ECO:0000313" key="5">
    <source>
        <dbReference type="EMBL" id="CUH74306.1"/>
    </source>
</evidence>
<evidence type="ECO:0000256" key="1">
    <source>
        <dbReference type="ARBA" id="ARBA00022857"/>
    </source>
</evidence>
<name>A0A0P1GI58_9RHOB</name>
<dbReference type="AlphaFoldDB" id="A0A0P1GI58"/>
<dbReference type="CDD" id="cd08253">
    <property type="entry name" value="zeta_crystallin"/>
    <property type="match status" value="1"/>
</dbReference>
<proteinExistence type="predicted"/>
<organism evidence="5 7">
    <name type="scientific">Thalassovita autumnalis</name>
    <dbReference type="NCBI Taxonomy" id="2072972"/>
    <lineage>
        <taxon>Bacteria</taxon>
        <taxon>Pseudomonadati</taxon>
        <taxon>Pseudomonadota</taxon>
        <taxon>Alphaproteobacteria</taxon>
        <taxon>Rhodobacterales</taxon>
        <taxon>Roseobacteraceae</taxon>
        <taxon>Thalassovita</taxon>
    </lineage>
</organism>
<dbReference type="SMART" id="SM00829">
    <property type="entry name" value="PKS_ER"/>
    <property type="match status" value="1"/>
</dbReference>
<keyword evidence="1" id="KW-0521">NADP</keyword>
<dbReference type="Gene3D" id="3.90.180.10">
    <property type="entry name" value="Medium-chain alcohol dehydrogenases, catalytic domain"/>
    <property type="match status" value="1"/>
</dbReference>
<dbReference type="Proteomes" id="UP000051887">
    <property type="component" value="Unassembled WGS sequence"/>
</dbReference>
<dbReference type="GO" id="GO:0003960">
    <property type="term" value="F:quinone reductase (NADPH) activity"/>
    <property type="evidence" value="ECO:0007669"/>
    <property type="project" value="UniProtKB-EC"/>
</dbReference>
<evidence type="ECO:0000313" key="7">
    <source>
        <dbReference type="Proteomes" id="UP000051887"/>
    </source>
</evidence>
<reference evidence="4 6" key="2">
    <citation type="submission" date="2015-09" db="EMBL/GenBank/DDBJ databases">
        <authorList>
            <person name="Rodrigo-Torres L."/>
            <person name="Arahal D.R."/>
        </authorList>
    </citation>
    <scope>NUCLEOTIDE SEQUENCE [LARGE SCALE GENOMIC DNA]</scope>
    <source>
        <strain evidence="4 6">CECT 5118</strain>
    </source>
</reference>
<evidence type="ECO:0000259" key="3">
    <source>
        <dbReference type="SMART" id="SM00829"/>
    </source>
</evidence>
<evidence type="ECO:0000313" key="4">
    <source>
        <dbReference type="EMBL" id="CUH69383.1"/>
    </source>
</evidence>
<dbReference type="Gene3D" id="3.40.50.720">
    <property type="entry name" value="NAD(P)-binding Rossmann-like Domain"/>
    <property type="match status" value="1"/>
</dbReference>
<keyword evidence="6" id="KW-1185">Reference proteome</keyword>
<gene>
    <name evidence="5" type="primary">qorA_2</name>
    <name evidence="4" type="ORF">TL5118_03343</name>
    <name evidence="5" type="ORF">TL5120_04126</name>
</gene>
<dbReference type="Proteomes" id="UP000051086">
    <property type="component" value="Unassembled WGS sequence"/>
</dbReference>
<sequence>MRAITYSKFGPAAEVLTLSDLPTPTPEAGEVLVRLKASGVNPSDVDARSGTRPGVTEPPYPRIIPHSDGAGVIEAVGDDVDPSRIGERVWIWNGQWQRAYGTAAEYIALPQDQAVTLPDNISFAEGAVLGIPAMTATYCVLGGGDVAGKTLLISGGGGTVGRLAVQIAKASGARVISTAGSPDQQEAAREAGADAVIGYNDPDLAAAVLAANNGQPVDQVVEVEFGPNAEMITEVIAPRGRIIAYGSAKDRAPTLPFYPLMFKGVTLEMALIYILTDAERRQCEAQLNALLETGALDMRIAHELPLEDCAKAHDIIASGDRAGSVILTI</sequence>
<dbReference type="EC" id="1.6.5.5" evidence="5"/>
<dbReference type="PANTHER" id="PTHR44154">
    <property type="entry name" value="QUINONE OXIDOREDUCTASE"/>
    <property type="match status" value="1"/>
</dbReference>
<dbReference type="PANTHER" id="PTHR44154:SF1">
    <property type="entry name" value="QUINONE OXIDOREDUCTASE"/>
    <property type="match status" value="1"/>
</dbReference>
<dbReference type="EMBL" id="CYSC01000044">
    <property type="protein sequence ID" value="CUH74306.1"/>
    <property type="molecule type" value="Genomic_DNA"/>
</dbReference>
<dbReference type="InterPro" id="IPR013154">
    <property type="entry name" value="ADH-like_N"/>
</dbReference>
<reference evidence="5 7" key="1">
    <citation type="submission" date="2015-09" db="EMBL/GenBank/DDBJ databases">
        <authorList>
            <consortium name="Swine Surveillance"/>
        </authorList>
    </citation>
    <scope>NUCLEOTIDE SEQUENCE [LARGE SCALE GENOMIC DNA]</scope>
    <source>
        <strain evidence="5 7">5120</strain>
    </source>
</reference>
<dbReference type="InterPro" id="IPR013149">
    <property type="entry name" value="ADH-like_C"/>
</dbReference>
<dbReference type="Pfam" id="PF08240">
    <property type="entry name" value="ADH_N"/>
    <property type="match status" value="1"/>
</dbReference>
<feature type="domain" description="Enoyl reductase (ER)" evidence="3">
    <location>
        <begin position="12"/>
        <end position="327"/>
    </location>
</feature>
<evidence type="ECO:0000313" key="6">
    <source>
        <dbReference type="Proteomes" id="UP000051086"/>
    </source>
</evidence>
<evidence type="ECO:0000256" key="2">
    <source>
        <dbReference type="SAM" id="MobiDB-lite"/>
    </source>
</evidence>
<dbReference type="Pfam" id="PF00107">
    <property type="entry name" value="ADH_zinc_N"/>
    <property type="match status" value="1"/>
</dbReference>
<dbReference type="InterPro" id="IPR020843">
    <property type="entry name" value="ER"/>
</dbReference>
<dbReference type="SUPFAM" id="SSF51735">
    <property type="entry name" value="NAD(P)-binding Rossmann-fold domains"/>
    <property type="match status" value="1"/>
</dbReference>
<dbReference type="RefSeq" id="WP_058245418.1">
    <property type="nucleotide sequence ID" value="NZ_CYSB01000039.1"/>
</dbReference>
<protein>
    <submittedName>
        <fullName evidence="5">Quinone oxidoreductase 1</fullName>
        <ecNumber evidence="5">1.6.5.5</ecNumber>
    </submittedName>
</protein>
<dbReference type="InterPro" id="IPR051603">
    <property type="entry name" value="Zinc-ADH_QOR/CCCR"/>
</dbReference>